<keyword evidence="3" id="KW-0731">Sigma factor</keyword>
<evidence type="ECO:0000256" key="2">
    <source>
        <dbReference type="ARBA" id="ARBA00023015"/>
    </source>
</evidence>
<dbReference type="Proteomes" id="UP000676386">
    <property type="component" value="Unassembled WGS sequence"/>
</dbReference>
<accession>A0ABS5J698</accession>
<dbReference type="InterPro" id="IPR007627">
    <property type="entry name" value="RNA_pol_sigma70_r2"/>
</dbReference>
<evidence type="ECO:0000256" key="3">
    <source>
        <dbReference type="ARBA" id="ARBA00023082"/>
    </source>
</evidence>
<dbReference type="InterPro" id="IPR014327">
    <property type="entry name" value="RNA_pol_sigma70_bacteroid"/>
</dbReference>
<organism evidence="7 8">
    <name type="scientific">Chitinophaga hostae</name>
    <dbReference type="NCBI Taxonomy" id="2831022"/>
    <lineage>
        <taxon>Bacteria</taxon>
        <taxon>Pseudomonadati</taxon>
        <taxon>Bacteroidota</taxon>
        <taxon>Chitinophagia</taxon>
        <taxon>Chitinophagales</taxon>
        <taxon>Chitinophagaceae</taxon>
        <taxon>Chitinophaga</taxon>
    </lineage>
</organism>
<dbReference type="Pfam" id="PF08281">
    <property type="entry name" value="Sigma70_r4_2"/>
    <property type="match status" value="1"/>
</dbReference>
<dbReference type="SUPFAM" id="SSF88659">
    <property type="entry name" value="Sigma3 and sigma4 domains of RNA polymerase sigma factors"/>
    <property type="match status" value="1"/>
</dbReference>
<proteinExistence type="inferred from homology"/>
<evidence type="ECO:0000259" key="6">
    <source>
        <dbReference type="Pfam" id="PF08281"/>
    </source>
</evidence>
<evidence type="ECO:0000256" key="4">
    <source>
        <dbReference type="ARBA" id="ARBA00023163"/>
    </source>
</evidence>
<evidence type="ECO:0000256" key="1">
    <source>
        <dbReference type="ARBA" id="ARBA00010641"/>
    </source>
</evidence>
<dbReference type="Gene3D" id="1.10.1740.10">
    <property type="match status" value="1"/>
</dbReference>
<evidence type="ECO:0000313" key="7">
    <source>
        <dbReference type="EMBL" id="MBS0030731.1"/>
    </source>
</evidence>
<dbReference type="NCBIfam" id="TIGR02937">
    <property type="entry name" value="sigma70-ECF"/>
    <property type="match status" value="1"/>
</dbReference>
<dbReference type="EMBL" id="JAGTXB010000017">
    <property type="protein sequence ID" value="MBS0030731.1"/>
    <property type="molecule type" value="Genomic_DNA"/>
</dbReference>
<reference evidence="7 8" key="1">
    <citation type="submission" date="2021-04" db="EMBL/GenBank/DDBJ databases">
        <title>Chitinophaga sp. nov., isolated from the rhizosphere soil.</title>
        <authorList>
            <person name="He S."/>
        </authorList>
    </citation>
    <scope>NUCLEOTIDE SEQUENCE [LARGE SCALE GENOMIC DNA]</scope>
    <source>
        <strain evidence="7 8">2R12</strain>
    </source>
</reference>
<keyword evidence="8" id="KW-1185">Reference proteome</keyword>
<dbReference type="InterPro" id="IPR039425">
    <property type="entry name" value="RNA_pol_sigma-70-like"/>
</dbReference>
<dbReference type="InterPro" id="IPR036388">
    <property type="entry name" value="WH-like_DNA-bd_sf"/>
</dbReference>
<feature type="domain" description="RNA polymerase sigma factor 70 region 4 type 2" evidence="6">
    <location>
        <begin position="120"/>
        <end position="172"/>
    </location>
</feature>
<gene>
    <name evidence="7" type="ORF">KE626_25620</name>
</gene>
<dbReference type="Pfam" id="PF04542">
    <property type="entry name" value="Sigma70_r2"/>
    <property type="match status" value="1"/>
</dbReference>
<dbReference type="NCBIfam" id="TIGR02985">
    <property type="entry name" value="Sig70_bacteroi1"/>
    <property type="match status" value="1"/>
</dbReference>
<keyword evidence="2" id="KW-0805">Transcription regulation</keyword>
<dbReference type="InterPro" id="IPR013249">
    <property type="entry name" value="RNA_pol_sigma70_r4_t2"/>
</dbReference>
<comment type="caution">
    <text evidence="7">The sequence shown here is derived from an EMBL/GenBank/DDBJ whole genome shotgun (WGS) entry which is preliminary data.</text>
</comment>
<comment type="similarity">
    <text evidence="1">Belongs to the sigma-70 factor family. ECF subfamily.</text>
</comment>
<keyword evidence="4" id="KW-0804">Transcription</keyword>
<dbReference type="RefSeq" id="WP_211975870.1">
    <property type="nucleotide sequence ID" value="NZ_CBFHAM010000035.1"/>
</dbReference>
<dbReference type="InterPro" id="IPR014284">
    <property type="entry name" value="RNA_pol_sigma-70_dom"/>
</dbReference>
<dbReference type="InterPro" id="IPR013324">
    <property type="entry name" value="RNA_pol_sigma_r3/r4-like"/>
</dbReference>
<dbReference type="InterPro" id="IPR013325">
    <property type="entry name" value="RNA_pol_sigma_r2"/>
</dbReference>
<sequence length="183" mass="22058">MGEYQEEKVNDTGRRQQEQFSLLFRQYEHRLYVFACNMVQSELLARDIIQDVFIKLWIKKDDLEEITNIEQYLYFMVRNKVIDVLRKLANDRKLRDEYFRNHQWQENKTIEIVEVKEFQLALAEAISHLPPQRRIIYQLSQINGMSREEIARELQLSPHTVKNQLTAALSTLRKFVSSHLRIF</sequence>
<protein>
    <submittedName>
        <fullName evidence="7">RNA polymerase sigma-70 factor</fullName>
    </submittedName>
</protein>
<dbReference type="SUPFAM" id="SSF88946">
    <property type="entry name" value="Sigma2 domain of RNA polymerase sigma factors"/>
    <property type="match status" value="1"/>
</dbReference>
<dbReference type="PANTHER" id="PTHR43133:SF46">
    <property type="entry name" value="RNA POLYMERASE SIGMA-70 FACTOR ECF SUBFAMILY"/>
    <property type="match status" value="1"/>
</dbReference>
<evidence type="ECO:0000313" key="8">
    <source>
        <dbReference type="Proteomes" id="UP000676386"/>
    </source>
</evidence>
<dbReference type="PANTHER" id="PTHR43133">
    <property type="entry name" value="RNA POLYMERASE ECF-TYPE SIGMA FACTO"/>
    <property type="match status" value="1"/>
</dbReference>
<feature type="domain" description="RNA polymerase sigma-70 region 2" evidence="5">
    <location>
        <begin position="23"/>
        <end position="88"/>
    </location>
</feature>
<evidence type="ECO:0000259" key="5">
    <source>
        <dbReference type="Pfam" id="PF04542"/>
    </source>
</evidence>
<name>A0ABS5J698_9BACT</name>
<dbReference type="Gene3D" id="1.10.10.10">
    <property type="entry name" value="Winged helix-like DNA-binding domain superfamily/Winged helix DNA-binding domain"/>
    <property type="match status" value="1"/>
</dbReference>